<proteinExistence type="predicted"/>
<protein>
    <submittedName>
        <fullName evidence="1">Uncharacterized protein</fullName>
    </submittedName>
</protein>
<comment type="caution">
    <text evidence="1">The sequence shown here is derived from an EMBL/GenBank/DDBJ whole genome shotgun (WGS) entry which is preliminary data.</text>
</comment>
<evidence type="ECO:0000313" key="1">
    <source>
        <dbReference type="EMBL" id="MEO1772361.1"/>
    </source>
</evidence>
<reference evidence="1 2" key="1">
    <citation type="submission" date="2021-03" db="EMBL/GenBank/DDBJ databases">
        <authorList>
            <person name="Gilmore M.S."/>
            <person name="Schwartzman J."/>
            <person name="Van Tyne D."/>
            <person name="Martin M."/>
            <person name="Earl A.M."/>
            <person name="Manson A.L."/>
            <person name="Straub T."/>
            <person name="Salamzade R."/>
            <person name="Saavedra J."/>
            <person name="Lebreton F."/>
            <person name="Prichula J."/>
            <person name="Schaufler K."/>
            <person name="Gaca A."/>
            <person name="Sgardioli B."/>
            <person name="Wagenaar J."/>
            <person name="Strong T."/>
        </authorList>
    </citation>
    <scope>NUCLEOTIDE SEQUENCE [LARGE SCALE GENOMIC DNA]</scope>
    <source>
        <strain evidence="1 2">665A</strain>
    </source>
</reference>
<evidence type="ECO:0000313" key="2">
    <source>
        <dbReference type="Proteomes" id="UP000664357"/>
    </source>
</evidence>
<sequence>MFYLLGLLLLVALITWRYQTNQTKKNAYFQQIDAYENKRKEAILERAKIMAVSNKAQAQHTNSNYAQAASLKKSA</sequence>
<dbReference type="RefSeq" id="WP_207701747.1">
    <property type="nucleotide sequence ID" value="NZ_JAFREL020000004.1"/>
</dbReference>
<keyword evidence="2" id="KW-1185">Reference proteome</keyword>
<dbReference type="EMBL" id="JAFREL020000004">
    <property type="protein sequence ID" value="MEO1772361.1"/>
    <property type="molecule type" value="Genomic_DNA"/>
</dbReference>
<gene>
    <name evidence="1" type="ORF">JZO67_004343</name>
</gene>
<organism evidence="1 2">
    <name type="scientific">Candidatus Enterococcus ferrettii</name>
    <dbReference type="NCBI Taxonomy" id="2815324"/>
    <lineage>
        <taxon>Bacteria</taxon>
        <taxon>Bacillati</taxon>
        <taxon>Bacillota</taxon>
        <taxon>Bacilli</taxon>
        <taxon>Lactobacillales</taxon>
        <taxon>Enterococcaceae</taxon>
        <taxon>Enterococcus</taxon>
    </lineage>
</organism>
<dbReference type="Proteomes" id="UP000664357">
    <property type="component" value="Unassembled WGS sequence"/>
</dbReference>
<reference evidence="1 2" key="2">
    <citation type="submission" date="2024-02" db="EMBL/GenBank/DDBJ databases">
        <title>The Genome Sequence of Enterococcus sp. DIV0159.</title>
        <authorList>
            <person name="Earl A."/>
            <person name="Manson A."/>
            <person name="Gilmore M."/>
            <person name="Sanders J."/>
            <person name="Shea T."/>
            <person name="Howe W."/>
            <person name="Livny J."/>
            <person name="Cuomo C."/>
            <person name="Neafsey D."/>
            <person name="Birren B."/>
        </authorList>
    </citation>
    <scope>NUCLEOTIDE SEQUENCE [LARGE SCALE GENOMIC DNA]</scope>
    <source>
        <strain evidence="1 2">665A</strain>
    </source>
</reference>
<accession>A0ABV0EUY4</accession>
<name>A0ABV0EUY4_9ENTE</name>